<feature type="compositionally biased region" description="Basic and acidic residues" evidence="1">
    <location>
        <begin position="195"/>
        <end position="206"/>
    </location>
</feature>
<evidence type="ECO:0000256" key="1">
    <source>
        <dbReference type="SAM" id="MobiDB-lite"/>
    </source>
</evidence>
<gene>
    <name evidence="2" type="ORF">M0813_11999</name>
</gene>
<dbReference type="EMBL" id="JAOAOG010000016">
    <property type="protein sequence ID" value="KAJ6254949.1"/>
    <property type="molecule type" value="Genomic_DNA"/>
</dbReference>
<comment type="caution">
    <text evidence="2">The sequence shown here is derived from an EMBL/GenBank/DDBJ whole genome shotgun (WGS) entry which is preliminary data.</text>
</comment>
<dbReference type="Proteomes" id="UP001150062">
    <property type="component" value="Unassembled WGS sequence"/>
</dbReference>
<keyword evidence="3" id="KW-1185">Reference proteome</keyword>
<proteinExistence type="predicted"/>
<feature type="region of interest" description="Disordered" evidence="1">
    <location>
        <begin position="139"/>
        <end position="233"/>
    </location>
</feature>
<feature type="compositionally biased region" description="Basic residues" evidence="1">
    <location>
        <begin position="164"/>
        <end position="176"/>
    </location>
</feature>
<protein>
    <submittedName>
        <fullName evidence="2">Uncharacterized protein</fullName>
    </submittedName>
</protein>
<feature type="compositionally biased region" description="Basic and acidic residues" evidence="1">
    <location>
        <begin position="142"/>
        <end position="163"/>
    </location>
</feature>
<feature type="compositionally biased region" description="Polar residues" evidence="1">
    <location>
        <begin position="180"/>
        <end position="194"/>
    </location>
</feature>
<evidence type="ECO:0000313" key="3">
    <source>
        <dbReference type="Proteomes" id="UP001150062"/>
    </source>
</evidence>
<reference evidence="2" key="1">
    <citation type="submission" date="2022-08" db="EMBL/GenBank/DDBJ databases">
        <title>Novel sulfate-reducing endosymbionts in the free-living metamonad Anaeramoeba.</title>
        <authorList>
            <person name="Jerlstrom-Hultqvist J."/>
            <person name="Cepicka I."/>
            <person name="Gallot-Lavallee L."/>
            <person name="Salas-Leiva D."/>
            <person name="Curtis B.A."/>
            <person name="Zahonova K."/>
            <person name="Pipaliya S."/>
            <person name="Dacks J."/>
            <person name="Roger A.J."/>
        </authorList>
    </citation>
    <scope>NUCLEOTIDE SEQUENCE</scope>
    <source>
        <strain evidence="2">Schooner1</strain>
    </source>
</reference>
<evidence type="ECO:0000313" key="2">
    <source>
        <dbReference type="EMBL" id="KAJ6254949.1"/>
    </source>
</evidence>
<accession>A0ABQ8ZDM0</accession>
<name>A0ABQ8ZDM0_9EUKA</name>
<organism evidence="2 3">
    <name type="scientific">Anaeramoeba flamelloides</name>
    <dbReference type="NCBI Taxonomy" id="1746091"/>
    <lineage>
        <taxon>Eukaryota</taxon>
        <taxon>Metamonada</taxon>
        <taxon>Anaeramoebidae</taxon>
        <taxon>Anaeramoeba</taxon>
    </lineage>
</organism>
<sequence>MKKIEIKLNQDQVEKEFKIFKTTKGKLLLESRSGETEFLKIKKIDSITDNGSEKQIKLQLFPKSEVVISCATSSKLKTVGKWIENYLESKKGSNQKRKIKKIERNLSKTRETIFEQKKANSKNYGESNLNCDLQNQKNSIVKNEKKKSTNPKFDSKMKQDEIKKKKKMERFNNQKKKLNDQNFSQRSNTITLKNENQDLKFNSYDHQKKRKEKSQVNSTESKWLKKEKTKTHPKMKNKNINLIVNGNSKVRTKTVSTRYQQLGPFNIMIHQDQKKNIKGLIESNLDSIKIFKFTKIKSNKDSKKLLHLFKFVRSQATKGKNNKNNKKIIFNVSGYYNFRLRKVLLVSEESERVIFSFSELSPFRKFITMFKKKKEIVNINQPKIFLHPVIEGVWINDVIRAKFDVIIFEKEKLGINKQSDIKKKAERGDHNDIIFQNERRGQRQTEKSGKLFITSFTIKLVIKGQNVNGERDTSIKKFVSNKDLQITPIRESQTDVLLKSLNSKKIRIRFSSEKLKLKCLRQLKKMRYFTQELETEKQLIEDKQKQNHVVYPFFIQMKHNGHFTNRKLELGNHGFLIRSIGKNDAKVVCGSFIHQNQTLINIDINIMDIAIYSPETDWLIIRFVNNQTGRKFLENFSKLKLSVLSQK</sequence>